<evidence type="ECO:0000259" key="7">
    <source>
        <dbReference type="PROSITE" id="PS51296"/>
    </source>
</evidence>
<keyword evidence="6" id="KW-0411">Iron-sulfur</keyword>
<evidence type="ECO:0000256" key="5">
    <source>
        <dbReference type="ARBA" id="ARBA00023004"/>
    </source>
</evidence>
<comment type="caution">
    <text evidence="8">The sequence shown here is derived from an EMBL/GenBank/DDBJ whole genome shotgun (WGS) entry which is preliminary data.</text>
</comment>
<keyword evidence="3" id="KW-0479">Metal-binding</keyword>
<dbReference type="RefSeq" id="WP_234764172.1">
    <property type="nucleotide sequence ID" value="NZ_JAKEIP010000078.1"/>
</dbReference>
<evidence type="ECO:0000256" key="6">
    <source>
        <dbReference type="ARBA" id="ARBA00023014"/>
    </source>
</evidence>
<keyword evidence="8" id="KW-0223">Dioxygenase</keyword>
<keyword evidence="9" id="KW-1185">Reference proteome</keyword>
<sequence length="419" mass="46942">MNPATPTAAVGDLVTRRLVGHSLEAPFYVSEELFGLDVEAVFARHWIFVATEAEVPEPGDYVTVTLGPYSVIIVRDDDEDVRAFHNVCRHRGARILNEERGSVGNIVCGYHHWTYGVDGKLLHAESQAPDFDRSCFGLRSVHVRTVAGLVYICLAAEPPADFDEIITRVEPYLAPHNLARAKVATQIDLIENANWKLTLENNRECYHCTGHPELQACYFPIYGYQEQDVPAVLRPTYERFLRADADARATYEELGLPYATIEELDTRPTGFRIQREPLDGAGESYTADGTAACKRLLADFPTARLGRLSFHTQPNAWFHLMADHAITFSAIPLGPDRTLVRTTWLVHADAVEGVDYDLDTLTKVWKATNVQDAVFVERAQRGVSSPAYVPGPYAPTEAQVEAFVNWYVTRLEAHLEQQR</sequence>
<dbReference type="GO" id="GO:0051537">
    <property type="term" value="F:2 iron, 2 sulfur cluster binding"/>
    <property type="evidence" value="ECO:0007669"/>
    <property type="project" value="UniProtKB-KW"/>
</dbReference>
<dbReference type="CDD" id="cd03469">
    <property type="entry name" value="Rieske_RO_Alpha_N"/>
    <property type="match status" value="1"/>
</dbReference>
<feature type="domain" description="Rieske" evidence="7">
    <location>
        <begin position="46"/>
        <end position="152"/>
    </location>
</feature>
<dbReference type="SUPFAM" id="SSF55961">
    <property type="entry name" value="Bet v1-like"/>
    <property type="match status" value="1"/>
</dbReference>
<dbReference type="SUPFAM" id="SSF50022">
    <property type="entry name" value="ISP domain"/>
    <property type="match status" value="1"/>
</dbReference>
<dbReference type="Gene3D" id="2.102.10.10">
    <property type="entry name" value="Rieske [2Fe-2S] iron-sulphur domain"/>
    <property type="match status" value="1"/>
</dbReference>
<dbReference type="CDD" id="cd08884">
    <property type="entry name" value="RHO_alpha_C_GbcA-like"/>
    <property type="match status" value="1"/>
</dbReference>
<dbReference type="PANTHER" id="PTHR43756:SF5">
    <property type="entry name" value="CHOLINE MONOOXYGENASE, CHLOROPLASTIC"/>
    <property type="match status" value="1"/>
</dbReference>
<dbReference type="PANTHER" id="PTHR43756">
    <property type="entry name" value="CHOLINE MONOOXYGENASE, CHLOROPLASTIC"/>
    <property type="match status" value="1"/>
</dbReference>
<dbReference type="GO" id="GO:0004497">
    <property type="term" value="F:monooxygenase activity"/>
    <property type="evidence" value="ECO:0007669"/>
    <property type="project" value="UniProtKB-ARBA"/>
</dbReference>
<dbReference type="Gene3D" id="3.90.380.10">
    <property type="entry name" value="Naphthalene 1,2-dioxygenase Alpha Subunit, Chain A, domain 1"/>
    <property type="match status" value="1"/>
</dbReference>
<dbReference type="AlphaFoldDB" id="A0A9X1Q0I2"/>
<name>A0A9X1Q0I2_STRM4</name>
<organism evidence="8 9">
    <name type="scientific">Streptomyces muensis</name>
    <dbReference type="NCBI Taxonomy" id="1077944"/>
    <lineage>
        <taxon>Bacteria</taxon>
        <taxon>Bacillati</taxon>
        <taxon>Actinomycetota</taxon>
        <taxon>Actinomycetes</taxon>
        <taxon>Kitasatosporales</taxon>
        <taxon>Streptomycetaceae</taxon>
        <taxon>Streptomyces</taxon>
    </lineage>
</organism>
<dbReference type="Proteomes" id="UP001139384">
    <property type="component" value="Unassembled WGS sequence"/>
</dbReference>
<dbReference type="EMBL" id="JAKEIP010000078">
    <property type="protein sequence ID" value="MCF1595850.1"/>
    <property type="molecule type" value="Genomic_DNA"/>
</dbReference>
<proteinExistence type="predicted"/>
<gene>
    <name evidence="8" type="ORF">L0P92_20050</name>
</gene>
<protein>
    <submittedName>
        <fullName evidence="8">Aromatic ring-hydroxylating dioxygenase subunit alpha</fullName>
    </submittedName>
</protein>
<evidence type="ECO:0000313" key="9">
    <source>
        <dbReference type="Proteomes" id="UP001139384"/>
    </source>
</evidence>
<dbReference type="Pfam" id="PF00848">
    <property type="entry name" value="Ring_hydroxyl_A"/>
    <property type="match status" value="1"/>
</dbReference>
<dbReference type="GO" id="GO:0005506">
    <property type="term" value="F:iron ion binding"/>
    <property type="evidence" value="ECO:0007669"/>
    <property type="project" value="InterPro"/>
</dbReference>
<evidence type="ECO:0000256" key="2">
    <source>
        <dbReference type="ARBA" id="ARBA00022714"/>
    </source>
</evidence>
<evidence type="ECO:0000256" key="1">
    <source>
        <dbReference type="ARBA" id="ARBA00001962"/>
    </source>
</evidence>
<dbReference type="Pfam" id="PF00355">
    <property type="entry name" value="Rieske"/>
    <property type="match status" value="1"/>
</dbReference>
<keyword evidence="5" id="KW-0408">Iron</keyword>
<dbReference type="PRINTS" id="PR00090">
    <property type="entry name" value="RNGDIOXGNASE"/>
</dbReference>
<keyword evidence="4" id="KW-0560">Oxidoreductase</keyword>
<dbReference type="GO" id="GO:0016705">
    <property type="term" value="F:oxidoreductase activity, acting on paired donors, with incorporation or reduction of molecular oxygen"/>
    <property type="evidence" value="ECO:0007669"/>
    <property type="project" value="UniProtKB-ARBA"/>
</dbReference>
<comment type="cofactor">
    <cofactor evidence="1">
        <name>Fe cation</name>
        <dbReference type="ChEBI" id="CHEBI:24875"/>
    </cofactor>
</comment>
<evidence type="ECO:0000256" key="4">
    <source>
        <dbReference type="ARBA" id="ARBA00023002"/>
    </source>
</evidence>
<evidence type="ECO:0000313" key="8">
    <source>
        <dbReference type="EMBL" id="MCF1595850.1"/>
    </source>
</evidence>
<dbReference type="InterPro" id="IPR017941">
    <property type="entry name" value="Rieske_2Fe-2S"/>
</dbReference>
<dbReference type="InterPro" id="IPR036922">
    <property type="entry name" value="Rieske_2Fe-2S_sf"/>
</dbReference>
<dbReference type="PROSITE" id="PS51296">
    <property type="entry name" value="RIESKE"/>
    <property type="match status" value="1"/>
</dbReference>
<keyword evidence="2" id="KW-0001">2Fe-2S</keyword>
<dbReference type="InterPro" id="IPR015879">
    <property type="entry name" value="Ring_hydroxy_dOase_asu_C_dom"/>
</dbReference>
<reference evidence="8" key="1">
    <citation type="submission" date="2022-01" db="EMBL/GenBank/DDBJ databases">
        <title>Draft Genome Sequences of Seven Type Strains of the Genus Streptomyces.</title>
        <authorList>
            <person name="Aziz S."/>
            <person name="Coretto E."/>
            <person name="Chronakova A."/>
            <person name="Sproer C."/>
            <person name="Huber K."/>
            <person name="Nouioui I."/>
            <person name="Gross H."/>
        </authorList>
    </citation>
    <scope>NUCLEOTIDE SEQUENCE</scope>
    <source>
        <strain evidence="8">DSM 103493</strain>
    </source>
</reference>
<dbReference type="GO" id="GO:0051213">
    <property type="term" value="F:dioxygenase activity"/>
    <property type="evidence" value="ECO:0007669"/>
    <property type="project" value="UniProtKB-KW"/>
</dbReference>
<accession>A0A9X1Q0I2</accession>
<evidence type="ECO:0000256" key="3">
    <source>
        <dbReference type="ARBA" id="ARBA00022723"/>
    </source>
</evidence>
<dbReference type="InterPro" id="IPR001663">
    <property type="entry name" value="Rng_hydr_dOase-A"/>
</dbReference>